<feature type="domain" description="HTH tetR-type" evidence="3">
    <location>
        <begin position="12"/>
        <end position="72"/>
    </location>
</feature>
<gene>
    <name evidence="4" type="ORF">EGT51_08825</name>
</gene>
<comment type="caution">
    <text evidence="4">The sequence shown here is derived from an EMBL/GenBank/DDBJ whole genome shotgun (WGS) entry which is preliminary data.</text>
</comment>
<dbReference type="Gene3D" id="1.10.357.10">
    <property type="entry name" value="Tetracycline Repressor, domain 2"/>
    <property type="match status" value="1"/>
</dbReference>
<organism evidence="4 5">
    <name type="scientific">Levilactobacillus suantsaiihabitans</name>
    <dbReference type="NCBI Taxonomy" id="2487722"/>
    <lineage>
        <taxon>Bacteria</taxon>
        <taxon>Bacillati</taxon>
        <taxon>Bacillota</taxon>
        <taxon>Bacilli</taxon>
        <taxon>Lactobacillales</taxon>
        <taxon>Lactobacillaceae</taxon>
        <taxon>Levilactobacillus</taxon>
    </lineage>
</organism>
<protein>
    <submittedName>
        <fullName evidence="4">TetR family transcriptional regulator</fullName>
    </submittedName>
</protein>
<keyword evidence="1 2" id="KW-0238">DNA-binding</keyword>
<feature type="DNA-binding region" description="H-T-H motif" evidence="2">
    <location>
        <begin position="35"/>
        <end position="54"/>
    </location>
</feature>
<reference evidence="4 5" key="1">
    <citation type="submission" date="2018-10" db="EMBL/GenBank/DDBJ databases">
        <title>Lactobacillus sp. R7 and Lactobacillus sp. R19 isolated from fermented mustard green product of Taiwan.</title>
        <authorList>
            <person name="Lin S.-T."/>
        </authorList>
    </citation>
    <scope>NUCLEOTIDE SEQUENCE [LARGE SCALE GENOMIC DNA]</scope>
    <source>
        <strain evidence="4 5">BCRC 81129</strain>
    </source>
</reference>
<dbReference type="PROSITE" id="PS50977">
    <property type="entry name" value="HTH_TETR_2"/>
    <property type="match status" value="1"/>
</dbReference>
<accession>A0A4Z0J9I2</accession>
<evidence type="ECO:0000256" key="1">
    <source>
        <dbReference type="ARBA" id="ARBA00023125"/>
    </source>
</evidence>
<dbReference type="RefSeq" id="WP_135368324.1">
    <property type="nucleotide sequence ID" value="NZ_RKLX01000013.1"/>
</dbReference>
<dbReference type="InterPro" id="IPR001647">
    <property type="entry name" value="HTH_TetR"/>
</dbReference>
<dbReference type="OrthoDB" id="9810250at2"/>
<dbReference type="InterPro" id="IPR009057">
    <property type="entry name" value="Homeodomain-like_sf"/>
</dbReference>
<dbReference type="GO" id="GO:0003677">
    <property type="term" value="F:DNA binding"/>
    <property type="evidence" value="ECO:0007669"/>
    <property type="project" value="UniProtKB-UniRule"/>
</dbReference>
<dbReference type="AlphaFoldDB" id="A0A4Z0J9I2"/>
<keyword evidence="5" id="KW-1185">Reference proteome</keyword>
<evidence type="ECO:0000256" key="2">
    <source>
        <dbReference type="PROSITE-ProRule" id="PRU00335"/>
    </source>
</evidence>
<dbReference type="Proteomes" id="UP000297348">
    <property type="component" value="Unassembled WGS sequence"/>
</dbReference>
<evidence type="ECO:0000313" key="4">
    <source>
        <dbReference type="EMBL" id="TGD18403.1"/>
    </source>
</evidence>
<name>A0A4Z0J9I2_9LACO</name>
<sequence>MAATQHAQAIKQDSQDYLATALLQLLATKDLSDLTVTAVVRRAGVSRMAFYRNFTTLADVLTAHFTPIITARFDDVLAHVPQAQKLAALGDFFTDLAPTLKLAVTRGFEPVFQQIFTQNMTRFYTSISWPAITPVQQKYWTTFMTAGVYQIWRDWLLAGQVESLTTIHELIADFQTGTLQALTARHATDA</sequence>
<evidence type="ECO:0000313" key="5">
    <source>
        <dbReference type="Proteomes" id="UP000297348"/>
    </source>
</evidence>
<evidence type="ECO:0000259" key="3">
    <source>
        <dbReference type="PROSITE" id="PS50977"/>
    </source>
</evidence>
<dbReference type="SUPFAM" id="SSF46689">
    <property type="entry name" value="Homeodomain-like"/>
    <property type="match status" value="1"/>
</dbReference>
<dbReference type="Pfam" id="PF00440">
    <property type="entry name" value="TetR_N"/>
    <property type="match status" value="1"/>
</dbReference>
<proteinExistence type="predicted"/>
<dbReference type="EMBL" id="RKLX01000013">
    <property type="protein sequence ID" value="TGD18403.1"/>
    <property type="molecule type" value="Genomic_DNA"/>
</dbReference>